<dbReference type="PROSITE" id="PS00061">
    <property type="entry name" value="ADH_SHORT"/>
    <property type="match status" value="1"/>
</dbReference>
<evidence type="ECO:0000313" key="4">
    <source>
        <dbReference type="Proteomes" id="UP000637423"/>
    </source>
</evidence>
<dbReference type="InterPro" id="IPR011294">
    <property type="entry name" value="3-OHbutyrate_DH"/>
</dbReference>
<comment type="similarity">
    <text evidence="1 2">Belongs to the short-chain dehydrogenases/reductases (SDR) family.</text>
</comment>
<sequence length="260" mass="27335">MQLKDKVAVITGSASGIGKEIAQEYAKEGAKVVIADLVLEAAVKTAEEIKAAGGQAIGVAMNVTDEAQVDKGIADAVAAFGGIDILISNAGIQIISPVVDLSLDNWKKMLAIHLDGAFLTTRACMREMVKGGKGGSIIYMGSVHSHEGSPLKAPYVAAKHGLVGLAKVVAKEGAKDKIRANVICPGFVRTPLVDKQIPEQAKELNISEEDVIRKVMLKDTVDGEFTTVADVARTAIFLAAFPTNALTGQSIVVSHGWFMQ</sequence>
<evidence type="ECO:0000256" key="1">
    <source>
        <dbReference type="ARBA" id="ARBA00006484"/>
    </source>
</evidence>
<dbReference type="PRINTS" id="PR00080">
    <property type="entry name" value="SDRFAMILY"/>
</dbReference>
<reference evidence="3" key="2">
    <citation type="submission" date="2020-09" db="EMBL/GenBank/DDBJ databases">
        <authorList>
            <person name="Sun Q."/>
            <person name="Zhou Y."/>
        </authorList>
    </citation>
    <scope>NUCLEOTIDE SEQUENCE</scope>
    <source>
        <strain evidence="3">CGMCC 1.10998</strain>
    </source>
</reference>
<dbReference type="InterPro" id="IPR050259">
    <property type="entry name" value="SDR"/>
</dbReference>
<protein>
    <submittedName>
        <fullName evidence="3">3-hydroxybutyrate dehydrogenase</fullName>
    </submittedName>
</protein>
<dbReference type="EMBL" id="BMED01000002">
    <property type="protein sequence ID" value="GGC75925.1"/>
    <property type="molecule type" value="Genomic_DNA"/>
</dbReference>
<dbReference type="InterPro" id="IPR002347">
    <property type="entry name" value="SDR_fam"/>
</dbReference>
<dbReference type="GO" id="GO:0032787">
    <property type="term" value="P:monocarboxylic acid metabolic process"/>
    <property type="evidence" value="ECO:0007669"/>
    <property type="project" value="UniProtKB-ARBA"/>
</dbReference>
<dbReference type="Pfam" id="PF00106">
    <property type="entry name" value="adh_short"/>
    <property type="match status" value="1"/>
</dbReference>
<name>A0A916UM76_9BURK</name>
<proteinExistence type="inferred from homology"/>
<reference evidence="3" key="1">
    <citation type="journal article" date="2014" name="Int. J. Syst. Evol. Microbiol.">
        <title>Complete genome sequence of Corynebacterium casei LMG S-19264T (=DSM 44701T), isolated from a smear-ripened cheese.</title>
        <authorList>
            <consortium name="US DOE Joint Genome Institute (JGI-PGF)"/>
            <person name="Walter F."/>
            <person name="Albersmeier A."/>
            <person name="Kalinowski J."/>
            <person name="Ruckert C."/>
        </authorList>
    </citation>
    <scope>NUCLEOTIDE SEQUENCE</scope>
    <source>
        <strain evidence="3">CGMCC 1.10998</strain>
    </source>
</reference>
<dbReference type="Proteomes" id="UP000637423">
    <property type="component" value="Unassembled WGS sequence"/>
</dbReference>
<dbReference type="InterPro" id="IPR036291">
    <property type="entry name" value="NAD(P)-bd_dom_sf"/>
</dbReference>
<dbReference type="NCBIfam" id="TIGR01963">
    <property type="entry name" value="PHB_DH"/>
    <property type="match status" value="1"/>
</dbReference>
<dbReference type="RefSeq" id="WP_188566276.1">
    <property type="nucleotide sequence ID" value="NZ_BMED01000002.1"/>
</dbReference>
<dbReference type="NCBIfam" id="NF009931">
    <property type="entry name" value="PRK13394.1"/>
    <property type="match status" value="1"/>
</dbReference>
<keyword evidence="4" id="KW-1185">Reference proteome</keyword>
<dbReference type="PANTHER" id="PTHR42879:SF2">
    <property type="entry name" value="3-OXOACYL-[ACYL-CARRIER-PROTEIN] REDUCTASE FABG"/>
    <property type="match status" value="1"/>
</dbReference>
<dbReference type="CDD" id="cd05233">
    <property type="entry name" value="SDR_c"/>
    <property type="match status" value="1"/>
</dbReference>
<dbReference type="InterPro" id="IPR020904">
    <property type="entry name" value="Sc_DH/Rdtase_CS"/>
</dbReference>
<evidence type="ECO:0000313" key="3">
    <source>
        <dbReference type="EMBL" id="GGC75925.1"/>
    </source>
</evidence>
<dbReference type="NCBIfam" id="NF009093">
    <property type="entry name" value="PRK12429.1"/>
    <property type="match status" value="1"/>
</dbReference>
<dbReference type="FunFam" id="3.40.50.720:FF:000084">
    <property type="entry name" value="Short-chain dehydrogenase reductase"/>
    <property type="match status" value="1"/>
</dbReference>
<accession>A0A916UM76</accession>
<dbReference type="PANTHER" id="PTHR42879">
    <property type="entry name" value="3-OXOACYL-(ACYL-CARRIER-PROTEIN) REDUCTASE"/>
    <property type="match status" value="1"/>
</dbReference>
<gene>
    <name evidence="3" type="primary">bdhA</name>
    <name evidence="3" type="ORF">GCM10011396_23970</name>
</gene>
<organism evidence="3 4">
    <name type="scientific">Undibacterium terreum</name>
    <dbReference type="NCBI Taxonomy" id="1224302"/>
    <lineage>
        <taxon>Bacteria</taxon>
        <taxon>Pseudomonadati</taxon>
        <taxon>Pseudomonadota</taxon>
        <taxon>Betaproteobacteria</taxon>
        <taxon>Burkholderiales</taxon>
        <taxon>Oxalobacteraceae</taxon>
        <taxon>Undibacterium</taxon>
    </lineage>
</organism>
<comment type="caution">
    <text evidence="3">The sequence shown here is derived from an EMBL/GenBank/DDBJ whole genome shotgun (WGS) entry which is preliminary data.</text>
</comment>
<evidence type="ECO:0000256" key="2">
    <source>
        <dbReference type="RuleBase" id="RU000363"/>
    </source>
</evidence>
<dbReference type="GO" id="GO:0003858">
    <property type="term" value="F:3-hydroxybutyrate dehydrogenase activity"/>
    <property type="evidence" value="ECO:0007669"/>
    <property type="project" value="InterPro"/>
</dbReference>
<dbReference type="AlphaFoldDB" id="A0A916UM76"/>
<dbReference type="Gene3D" id="3.40.50.720">
    <property type="entry name" value="NAD(P)-binding Rossmann-like Domain"/>
    <property type="match status" value="1"/>
</dbReference>
<dbReference type="SUPFAM" id="SSF51735">
    <property type="entry name" value="NAD(P)-binding Rossmann-fold domains"/>
    <property type="match status" value="1"/>
</dbReference>
<dbReference type="PRINTS" id="PR00081">
    <property type="entry name" value="GDHRDH"/>
</dbReference>